<dbReference type="Proteomes" id="UP000823860">
    <property type="component" value="Unassembled WGS sequence"/>
</dbReference>
<keyword evidence="5" id="KW-0326">Glycosidase</keyword>
<feature type="domain" description="PA14" evidence="7">
    <location>
        <begin position="625"/>
        <end position="761"/>
    </location>
</feature>
<dbReference type="GO" id="GO:0005975">
    <property type="term" value="P:carbohydrate metabolic process"/>
    <property type="evidence" value="ECO:0007669"/>
    <property type="project" value="InterPro"/>
</dbReference>
<evidence type="ECO:0000256" key="4">
    <source>
        <dbReference type="ARBA" id="ARBA00022801"/>
    </source>
</evidence>
<dbReference type="GO" id="GO:0030203">
    <property type="term" value="P:glycosaminoglycan metabolic process"/>
    <property type="evidence" value="ECO:0007669"/>
    <property type="project" value="TreeGrafter"/>
</dbReference>
<comment type="similarity">
    <text evidence="2">Belongs to the glycosyl hydrolase 20 family.</text>
</comment>
<name>A0A9D2HS92_9BACE</name>
<dbReference type="Pfam" id="PF13290">
    <property type="entry name" value="CHB_HEX_C_1"/>
    <property type="match status" value="1"/>
</dbReference>
<evidence type="ECO:0000313" key="8">
    <source>
        <dbReference type="EMBL" id="HJA82837.1"/>
    </source>
</evidence>
<dbReference type="EC" id="3.2.1.52" evidence="3"/>
<dbReference type="Pfam" id="PF00728">
    <property type="entry name" value="Glyco_hydro_20"/>
    <property type="match status" value="1"/>
</dbReference>
<reference evidence="8" key="1">
    <citation type="journal article" date="2021" name="PeerJ">
        <title>Extensive microbial diversity within the chicken gut microbiome revealed by metagenomics and culture.</title>
        <authorList>
            <person name="Gilroy R."/>
            <person name="Ravi A."/>
            <person name="Getino M."/>
            <person name="Pursley I."/>
            <person name="Horton D.L."/>
            <person name="Alikhan N.F."/>
            <person name="Baker D."/>
            <person name="Gharbi K."/>
            <person name="Hall N."/>
            <person name="Watson M."/>
            <person name="Adriaenssens E.M."/>
            <person name="Foster-Nyarko E."/>
            <person name="Jarju S."/>
            <person name="Secka A."/>
            <person name="Antonio M."/>
            <person name="Oren A."/>
            <person name="Chaudhuri R.R."/>
            <person name="La Ragione R."/>
            <person name="Hildebrand F."/>
            <person name="Pallen M.J."/>
        </authorList>
    </citation>
    <scope>NUCLEOTIDE SEQUENCE</scope>
    <source>
        <strain evidence="8">ChiHecec1B25-7008</strain>
    </source>
</reference>
<sequence length="776" mass="87802">MRKTLLYIMLACMGLCSCHTERLSERIYNKGVNVIPAPELMEQGRGMFVLDEDVTIGVSHDSILPVASFYAQKMRVSTGYGLPLEESGAIRLSIDKTVAGDEAYRLSVTPDGVDVRASSLRGLFYGMATFMQLLPAEIESTACVDGVEWTVPEVEVVDSPRFPYRGLMLDVTRHFISVEGLKKHMDMLASVKINTLHLHLSDYQGWRVEIKKYPRLTEVGARRIDEYGKEYSGYYTQDDIREIVDYARQRFITVIPEIDVPGHSLAAIAAYPELSCTGENYEVMSRWGRFPVVFCPGKEVMFEMLDDIFAEMCALFPGPYFHIGGDECPKEVWKTCPHCQQRVREEGLWADSKHSSVDKLQSYAIARCERILKKYGKKMIGWDEILEGGLAPDATVMSWRGESGGIASALMDHDVIMTPASGGMYLDYYQGNAQAEPFAWGGYVPISKTYSYNPVPDTLVRMGKEQYILGVQANAWAECMYTEDIVEYQVYPRILAVAEVGWTPWAKKDFADFSRRLDNAAVRMDCRGINYHIPVPEQPDYCRNHVAFTDSAVVQFSTSRPMKMVYTLDGTEPGPESAVYTEPLVFRENGLIKIRSVLPSGRMGIVREVEVERQTFLPASGDEPKHEGLHLRFSPTRCLYVSQLDDVRDWKDSVLTSIEPIVKLRKNKYSGVEFYVAVAEGYFYVPEDGIYEFSSNNTRITIGGKLAVDNDGKPQVNSKYGRSLALRKGWHSIKVEQISNFIGGWNSQQRNDGAVRFRKYGEQAWTRITADRLKYN</sequence>
<gene>
    <name evidence="8" type="ORF">H9785_02510</name>
</gene>
<dbReference type="InterPro" id="IPR015882">
    <property type="entry name" value="HEX_bac_N"/>
</dbReference>
<evidence type="ECO:0000259" key="7">
    <source>
        <dbReference type="SMART" id="SM00758"/>
    </source>
</evidence>
<dbReference type="PROSITE" id="PS51257">
    <property type="entry name" value="PROKAR_LIPOPROTEIN"/>
    <property type="match status" value="1"/>
</dbReference>
<dbReference type="InterPro" id="IPR015883">
    <property type="entry name" value="Glyco_hydro_20_cat"/>
</dbReference>
<dbReference type="AlphaFoldDB" id="A0A9D2HS92"/>
<protein>
    <recommendedName>
        <fullName evidence="3">beta-N-acetylhexosaminidase</fullName>
        <ecNumber evidence="3">3.2.1.52</ecNumber>
    </recommendedName>
</protein>
<dbReference type="InterPro" id="IPR025705">
    <property type="entry name" value="Beta_hexosaminidase_sua/sub"/>
</dbReference>
<comment type="caution">
    <text evidence="8">The sequence shown here is derived from an EMBL/GenBank/DDBJ whole genome shotgun (WGS) entry which is preliminary data.</text>
</comment>
<evidence type="ECO:0000256" key="5">
    <source>
        <dbReference type="ARBA" id="ARBA00023295"/>
    </source>
</evidence>
<comment type="catalytic activity">
    <reaction evidence="1">
        <text>Hydrolysis of terminal non-reducing N-acetyl-D-hexosamine residues in N-acetyl-beta-D-hexosaminides.</text>
        <dbReference type="EC" id="3.2.1.52"/>
    </reaction>
</comment>
<dbReference type="EMBL" id="DWZE01000031">
    <property type="protein sequence ID" value="HJA82837.1"/>
    <property type="molecule type" value="Genomic_DNA"/>
</dbReference>
<accession>A0A9D2HS92</accession>
<dbReference type="GO" id="GO:0016020">
    <property type="term" value="C:membrane"/>
    <property type="evidence" value="ECO:0007669"/>
    <property type="project" value="TreeGrafter"/>
</dbReference>
<evidence type="ECO:0000256" key="3">
    <source>
        <dbReference type="ARBA" id="ARBA00012663"/>
    </source>
</evidence>
<dbReference type="PRINTS" id="PR00738">
    <property type="entry name" value="GLHYDRLASE20"/>
</dbReference>
<proteinExistence type="inferred from homology"/>
<dbReference type="Pfam" id="PF07691">
    <property type="entry name" value="PA14"/>
    <property type="match status" value="1"/>
</dbReference>
<dbReference type="PANTHER" id="PTHR22600">
    <property type="entry name" value="BETA-HEXOSAMINIDASE"/>
    <property type="match status" value="1"/>
</dbReference>
<dbReference type="Pfam" id="PF02838">
    <property type="entry name" value="Glyco_hydro_20b"/>
    <property type="match status" value="1"/>
</dbReference>
<dbReference type="InterPro" id="IPR059177">
    <property type="entry name" value="GH29D-like_dom"/>
</dbReference>
<organism evidence="8 9">
    <name type="scientific">Candidatus Bacteroides intestinavium</name>
    <dbReference type="NCBI Taxonomy" id="2838469"/>
    <lineage>
        <taxon>Bacteria</taxon>
        <taxon>Pseudomonadati</taxon>
        <taxon>Bacteroidota</taxon>
        <taxon>Bacteroidia</taxon>
        <taxon>Bacteroidales</taxon>
        <taxon>Bacteroidaceae</taxon>
        <taxon>Bacteroides</taxon>
    </lineage>
</organism>
<dbReference type="InterPro" id="IPR011658">
    <property type="entry name" value="PA14_dom"/>
</dbReference>
<dbReference type="GO" id="GO:0004563">
    <property type="term" value="F:beta-N-acetylhexosaminidase activity"/>
    <property type="evidence" value="ECO:0007669"/>
    <property type="project" value="UniProtKB-EC"/>
</dbReference>
<evidence type="ECO:0000313" key="9">
    <source>
        <dbReference type="Proteomes" id="UP000823860"/>
    </source>
</evidence>
<evidence type="ECO:0000256" key="2">
    <source>
        <dbReference type="ARBA" id="ARBA00006285"/>
    </source>
</evidence>
<evidence type="ECO:0000256" key="1">
    <source>
        <dbReference type="ARBA" id="ARBA00001231"/>
    </source>
</evidence>
<dbReference type="CDD" id="cd06563">
    <property type="entry name" value="GH20_chitobiase-like"/>
    <property type="match status" value="1"/>
</dbReference>
<dbReference type="PANTHER" id="PTHR22600:SF57">
    <property type="entry name" value="BETA-N-ACETYLHEXOSAMINIDASE"/>
    <property type="match status" value="1"/>
</dbReference>
<dbReference type="InterPro" id="IPR017853">
    <property type="entry name" value="GH"/>
</dbReference>
<feature type="active site" description="Proton donor" evidence="6">
    <location>
        <position position="327"/>
    </location>
</feature>
<dbReference type="SUPFAM" id="SSF55545">
    <property type="entry name" value="beta-N-acetylhexosaminidase-like domain"/>
    <property type="match status" value="1"/>
</dbReference>
<reference evidence="8" key="2">
    <citation type="submission" date="2021-04" db="EMBL/GenBank/DDBJ databases">
        <authorList>
            <person name="Gilroy R."/>
        </authorList>
    </citation>
    <scope>NUCLEOTIDE SEQUENCE</scope>
    <source>
        <strain evidence="8">ChiHecec1B25-7008</strain>
    </source>
</reference>
<dbReference type="Gene3D" id="3.20.20.80">
    <property type="entry name" value="Glycosidases"/>
    <property type="match status" value="1"/>
</dbReference>
<dbReference type="InterPro" id="IPR029018">
    <property type="entry name" value="Hex-like_dom2"/>
</dbReference>
<dbReference type="Gene3D" id="3.30.379.10">
    <property type="entry name" value="Chitobiase/beta-hexosaminidase domain 2-like"/>
    <property type="match status" value="1"/>
</dbReference>
<keyword evidence="4" id="KW-0378">Hydrolase</keyword>
<dbReference type="SUPFAM" id="SSF51445">
    <property type="entry name" value="(Trans)glycosidases"/>
    <property type="match status" value="1"/>
</dbReference>
<evidence type="ECO:0000256" key="6">
    <source>
        <dbReference type="PIRSR" id="PIRSR625705-1"/>
    </source>
</evidence>
<dbReference type="SMART" id="SM00758">
    <property type="entry name" value="PA14"/>
    <property type="match status" value="1"/>
</dbReference>